<proteinExistence type="predicted"/>
<keyword evidence="2" id="KW-1185">Reference proteome</keyword>
<protein>
    <submittedName>
        <fullName evidence="1">Uncharacterized protein</fullName>
    </submittedName>
</protein>
<dbReference type="EMBL" id="JBIRYO010000006">
    <property type="protein sequence ID" value="MFI2473915.1"/>
    <property type="molecule type" value="Genomic_DNA"/>
</dbReference>
<accession>A0ABW7WYI9</accession>
<organism evidence="1 2">
    <name type="scientific">Nocardia xishanensis</name>
    <dbReference type="NCBI Taxonomy" id="238964"/>
    <lineage>
        <taxon>Bacteria</taxon>
        <taxon>Bacillati</taxon>
        <taxon>Actinomycetota</taxon>
        <taxon>Actinomycetes</taxon>
        <taxon>Mycobacteriales</taxon>
        <taxon>Nocardiaceae</taxon>
        <taxon>Nocardia</taxon>
    </lineage>
</organism>
<reference evidence="1 2" key="1">
    <citation type="submission" date="2024-10" db="EMBL/GenBank/DDBJ databases">
        <title>The Natural Products Discovery Center: Release of the First 8490 Sequenced Strains for Exploring Actinobacteria Biosynthetic Diversity.</title>
        <authorList>
            <person name="Kalkreuter E."/>
            <person name="Kautsar S.A."/>
            <person name="Yang D."/>
            <person name="Bader C.D."/>
            <person name="Teijaro C.N."/>
            <person name="Fluegel L."/>
            <person name="Davis C.M."/>
            <person name="Simpson J.R."/>
            <person name="Lauterbach L."/>
            <person name="Steele A.D."/>
            <person name="Gui C."/>
            <person name="Meng S."/>
            <person name="Li G."/>
            <person name="Viehrig K."/>
            <person name="Ye F."/>
            <person name="Su P."/>
            <person name="Kiefer A.F."/>
            <person name="Nichols A."/>
            <person name="Cepeda A.J."/>
            <person name="Yan W."/>
            <person name="Fan B."/>
            <person name="Jiang Y."/>
            <person name="Adhikari A."/>
            <person name="Zheng C.-J."/>
            <person name="Schuster L."/>
            <person name="Cowan T.M."/>
            <person name="Smanski M.J."/>
            <person name="Chevrette M.G."/>
            <person name="De Carvalho L.P.S."/>
            <person name="Shen B."/>
        </authorList>
    </citation>
    <scope>NUCLEOTIDE SEQUENCE [LARGE SCALE GENOMIC DNA]</scope>
    <source>
        <strain evidence="1 2">NPDC019275</strain>
    </source>
</reference>
<evidence type="ECO:0000313" key="2">
    <source>
        <dbReference type="Proteomes" id="UP001611415"/>
    </source>
</evidence>
<evidence type="ECO:0000313" key="1">
    <source>
        <dbReference type="EMBL" id="MFI2473915.1"/>
    </source>
</evidence>
<comment type="caution">
    <text evidence="1">The sequence shown here is derived from an EMBL/GenBank/DDBJ whole genome shotgun (WGS) entry which is preliminary data.</text>
</comment>
<dbReference type="RefSeq" id="WP_357401388.1">
    <property type="nucleotide sequence ID" value="NZ_JBEYCD010000002.1"/>
</dbReference>
<sequence length="59" mass="6276">MITGRAWRAIAPSGRCVAALGAGGVALNESRAAVLDEWRVAVLDEWRAGTWRVRRGAAA</sequence>
<dbReference type="Proteomes" id="UP001611415">
    <property type="component" value="Unassembled WGS sequence"/>
</dbReference>
<name>A0ABW7WYI9_9NOCA</name>
<gene>
    <name evidence="1" type="ORF">ACH49W_11105</name>
</gene>